<accession>A0ABU1TNA0</accession>
<reference evidence="1 2" key="1">
    <citation type="submission" date="2023-07" db="EMBL/GenBank/DDBJ databases">
        <title>Sorghum-associated microbial communities from plants grown in Nebraska, USA.</title>
        <authorList>
            <person name="Schachtman D."/>
        </authorList>
    </citation>
    <scope>NUCLEOTIDE SEQUENCE [LARGE SCALE GENOMIC DNA]</scope>
    <source>
        <strain evidence="1 2">3773</strain>
    </source>
</reference>
<dbReference type="SUPFAM" id="SSF63825">
    <property type="entry name" value="YWTD domain"/>
    <property type="match status" value="1"/>
</dbReference>
<protein>
    <recommendedName>
        <fullName evidence="3">Tetratricopeptide repeat protein</fullName>
    </recommendedName>
</protein>
<gene>
    <name evidence="1" type="ORF">J2X31_001453</name>
</gene>
<evidence type="ECO:0008006" key="3">
    <source>
        <dbReference type="Google" id="ProtNLM"/>
    </source>
</evidence>
<name>A0ABU1TNA0_9FLAO</name>
<dbReference type="InterPro" id="IPR015943">
    <property type="entry name" value="WD40/YVTN_repeat-like_dom_sf"/>
</dbReference>
<dbReference type="Proteomes" id="UP001255185">
    <property type="component" value="Unassembled WGS sequence"/>
</dbReference>
<organism evidence="1 2">
    <name type="scientific">Flavobacterium arsenatis</name>
    <dbReference type="NCBI Taxonomy" id="1484332"/>
    <lineage>
        <taxon>Bacteria</taxon>
        <taxon>Pseudomonadati</taxon>
        <taxon>Bacteroidota</taxon>
        <taxon>Flavobacteriia</taxon>
        <taxon>Flavobacteriales</taxon>
        <taxon>Flavobacteriaceae</taxon>
        <taxon>Flavobacterium</taxon>
    </lineage>
</organism>
<dbReference type="Gene3D" id="2.130.10.10">
    <property type="entry name" value="YVTN repeat-like/Quinoprotein amine dehydrogenase"/>
    <property type="match status" value="1"/>
</dbReference>
<comment type="caution">
    <text evidence="1">The sequence shown here is derived from an EMBL/GenBank/DDBJ whole genome shotgun (WGS) entry which is preliminary data.</text>
</comment>
<evidence type="ECO:0000313" key="2">
    <source>
        <dbReference type="Proteomes" id="UP001255185"/>
    </source>
</evidence>
<evidence type="ECO:0000313" key="1">
    <source>
        <dbReference type="EMBL" id="MDR6967442.1"/>
    </source>
</evidence>
<sequence length="414" mass="47326">MIKYKFLLVLLIGISGFSQTKVIYNKSVEAYQNKDYALFLKLTQQLDSIRPAHPTFTYNLASAFALNGKSTEAFSVLKQMILANNTVAFEEEPDFEALRNSEGFQFIKELKASQNKTIAQSKFKVSLSEKDLHPESVFYVSNKKLWLASSIRNKKIVSFDVASGKCIDWFVDVKYSVFAMKADAKEEFLWVATSAIPEMNGFSKEMEGKNEILKIEIATKKIVQRFSVEGNHVFGDLIVGKNNEVYVSDSAEPLVYKISNDKISVWKDFRNEAFNLQGITFDENQTKLFIADYLKGIVMIDLKSKSHSWLKFPENATKKGIDGLVFYKNSLIAIHNGVTPIRIVHYKLNKENDKILDFVVLDHNRNEFNEPALASVLENKVYFFANSPWKLYDKNFVLDTPKLEAPKLFELSLE</sequence>
<dbReference type="EMBL" id="JAVDVI010000005">
    <property type="protein sequence ID" value="MDR6967442.1"/>
    <property type="molecule type" value="Genomic_DNA"/>
</dbReference>
<dbReference type="NCBIfam" id="NF047558">
    <property type="entry name" value="TPR_END_plus"/>
    <property type="match status" value="1"/>
</dbReference>
<keyword evidence="2" id="KW-1185">Reference proteome</keyword>
<proteinExistence type="predicted"/>
<dbReference type="RefSeq" id="WP_310025582.1">
    <property type="nucleotide sequence ID" value="NZ_JAVDVI010000005.1"/>
</dbReference>